<proteinExistence type="predicted"/>
<evidence type="ECO:0000313" key="2">
    <source>
        <dbReference type="EMBL" id="GIJ55177.1"/>
    </source>
</evidence>
<dbReference type="Proteomes" id="UP000612585">
    <property type="component" value="Unassembled WGS sequence"/>
</dbReference>
<reference evidence="2" key="1">
    <citation type="submission" date="2021-01" db="EMBL/GenBank/DDBJ databases">
        <title>Whole genome shotgun sequence of Virgisporangium aurantiacum NBRC 16421.</title>
        <authorList>
            <person name="Komaki H."/>
            <person name="Tamura T."/>
        </authorList>
    </citation>
    <scope>NUCLEOTIDE SEQUENCE</scope>
    <source>
        <strain evidence="2">NBRC 16421</strain>
    </source>
</reference>
<accession>A0A8J3Z2H6</accession>
<gene>
    <name evidence="2" type="ORF">Vau01_026930</name>
</gene>
<dbReference type="EMBL" id="BOPG01000014">
    <property type="protein sequence ID" value="GIJ55177.1"/>
    <property type="molecule type" value="Genomic_DNA"/>
</dbReference>
<evidence type="ECO:0000256" key="1">
    <source>
        <dbReference type="SAM" id="MobiDB-lite"/>
    </source>
</evidence>
<name>A0A8J3Z2H6_9ACTN</name>
<comment type="caution">
    <text evidence="2">The sequence shown here is derived from an EMBL/GenBank/DDBJ whole genome shotgun (WGS) entry which is preliminary data.</text>
</comment>
<keyword evidence="3" id="KW-1185">Reference proteome</keyword>
<organism evidence="2 3">
    <name type="scientific">Virgisporangium aurantiacum</name>
    <dbReference type="NCBI Taxonomy" id="175570"/>
    <lineage>
        <taxon>Bacteria</taxon>
        <taxon>Bacillati</taxon>
        <taxon>Actinomycetota</taxon>
        <taxon>Actinomycetes</taxon>
        <taxon>Micromonosporales</taxon>
        <taxon>Micromonosporaceae</taxon>
        <taxon>Virgisporangium</taxon>
    </lineage>
</organism>
<evidence type="ECO:0000313" key="3">
    <source>
        <dbReference type="Proteomes" id="UP000612585"/>
    </source>
</evidence>
<dbReference type="RefSeq" id="WP_203991618.1">
    <property type="nucleotide sequence ID" value="NZ_BOPG01000014.1"/>
</dbReference>
<feature type="region of interest" description="Disordered" evidence="1">
    <location>
        <begin position="35"/>
        <end position="64"/>
    </location>
</feature>
<sequence length="64" mass="6661">MTSVMTVQTGVVDAGTLRTGAAGVGTVWTGTVGVDGRSGRVDRCGERVDKRDEHKRSERSGAIA</sequence>
<dbReference type="AlphaFoldDB" id="A0A8J3Z2H6"/>
<protein>
    <submittedName>
        <fullName evidence="2">Uncharacterized protein</fullName>
    </submittedName>
</protein>
<feature type="compositionally biased region" description="Basic and acidic residues" evidence="1">
    <location>
        <begin position="37"/>
        <end position="64"/>
    </location>
</feature>